<organism evidence="1 2">
    <name type="scientific">Blastopirellula marina</name>
    <dbReference type="NCBI Taxonomy" id="124"/>
    <lineage>
        <taxon>Bacteria</taxon>
        <taxon>Pseudomonadati</taxon>
        <taxon>Planctomycetota</taxon>
        <taxon>Planctomycetia</taxon>
        <taxon>Pirellulales</taxon>
        <taxon>Pirellulaceae</taxon>
        <taxon>Blastopirellula</taxon>
    </lineage>
</organism>
<accession>A0A2S8FEC5</accession>
<protein>
    <submittedName>
        <fullName evidence="1">Uncharacterized protein</fullName>
    </submittedName>
</protein>
<dbReference type="EMBL" id="PUHY01000014">
    <property type="protein sequence ID" value="PQO30516.1"/>
    <property type="molecule type" value="Genomic_DNA"/>
</dbReference>
<dbReference type="AlphaFoldDB" id="A0A2S8FEC5"/>
<sequence length="74" mass="8175">MAFFQTTLVLLNSQGSYQSVYDSLDKAVLQAKQNGIPQQSVQDAILQAAHKYGNHDGEKHEAALDILDRVCGWV</sequence>
<reference evidence="1 2" key="1">
    <citation type="submission" date="2018-02" db="EMBL/GenBank/DDBJ databases">
        <title>Comparative genomes isolates from brazilian mangrove.</title>
        <authorList>
            <person name="Araujo J.E."/>
            <person name="Taketani R.G."/>
            <person name="Silva M.C.P."/>
            <person name="Loureco M.V."/>
            <person name="Andreote F.D."/>
        </authorList>
    </citation>
    <scope>NUCLEOTIDE SEQUENCE [LARGE SCALE GENOMIC DNA]</scope>
    <source>
        <strain evidence="1 2">Hex-1 MGV</strain>
    </source>
</reference>
<dbReference type="RefSeq" id="WP_105332421.1">
    <property type="nucleotide sequence ID" value="NZ_PUHY01000014.1"/>
</dbReference>
<evidence type="ECO:0000313" key="2">
    <source>
        <dbReference type="Proteomes" id="UP000238322"/>
    </source>
</evidence>
<comment type="caution">
    <text evidence="1">The sequence shown here is derived from an EMBL/GenBank/DDBJ whole genome shotgun (WGS) entry which is preliminary data.</text>
</comment>
<gene>
    <name evidence="1" type="ORF">C5Y83_24465</name>
</gene>
<proteinExistence type="predicted"/>
<evidence type="ECO:0000313" key="1">
    <source>
        <dbReference type="EMBL" id="PQO30516.1"/>
    </source>
</evidence>
<dbReference type="Proteomes" id="UP000238322">
    <property type="component" value="Unassembled WGS sequence"/>
</dbReference>
<name>A0A2S8FEC5_9BACT</name>